<name>A0A1M6SBB4_9FLAO</name>
<dbReference type="RefSeq" id="WP_072877642.1">
    <property type="nucleotide sequence ID" value="NZ_FOKU01000002.1"/>
</dbReference>
<comment type="caution">
    <text evidence="2">The sequence shown here is derived from an EMBL/GenBank/DDBJ whole genome shotgun (WGS) entry which is preliminary data.</text>
</comment>
<protein>
    <submittedName>
        <fullName evidence="2">Uncharacterized protein</fullName>
    </submittedName>
</protein>
<evidence type="ECO:0000313" key="3">
    <source>
        <dbReference type="Proteomes" id="UP000184031"/>
    </source>
</evidence>
<proteinExistence type="predicted"/>
<dbReference type="Proteomes" id="UP000184031">
    <property type="component" value="Unassembled WGS sequence"/>
</dbReference>
<gene>
    <name evidence="1" type="ORF">SAMN04487891_102385</name>
    <name evidence="2" type="ORF">SAMN05216293_1064</name>
</gene>
<reference evidence="2 3" key="1">
    <citation type="submission" date="2016-11" db="EMBL/GenBank/DDBJ databases">
        <authorList>
            <person name="Varghese N."/>
            <person name="Submissions S."/>
        </authorList>
    </citation>
    <scope>NUCLEOTIDE SEQUENCE [LARGE SCALE GENOMIC DNA]</scope>
    <source>
        <strain evidence="2 3">CGMCC 1.12174</strain>
        <strain evidence="1 4">DSM 26351</strain>
    </source>
</reference>
<dbReference type="Proteomes" id="UP000198940">
    <property type="component" value="Unassembled WGS sequence"/>
</dbReference>
<dbReference type="OrthoDB" id="771660at2"/>
<dbReference type="AlphaFoldDB" id="A0A1M6SBB4"/>
<dbReference type="EMBL" id="FOKU01000002">
    <property type="protein sequence ID" value="SFB79688.1"/>
    <property type="molecule type" value="Genomic_DNA"/>
</dbReference>
<organism evidence="2 3">
    <name type="scientific">Flagellimonas taeanensis</name>
    <dbReference type="NCBI Taxonomy" id="1005926"/>
    <lineage>
        <taxon>Bacteria</taxon>
        <taxon>Pseudomonadati</taxon>
        <taxon>Bacteroidota</taxon>
        <taxon>Flavobacteriia</taxon>
        <taxon>Flavobacteriales</taxon>
        <taxon>Flavobacteriaceae</taxon>
        <taxon>Flagellimonas</taxon>
    </lineage>
</organism>
<evidence type="ECO:0000313" key="1">
    <source>
        <dbReference type="EMBL" id="SFB79688.1"/>
    </source>
</evidence>
<dbReference type="EMBL" id="FRAT01000002">
    <property type="protein sequence ID" value="SHK41996.1"/>
    <property type="molecule type" value="Genomic_DNA"/>
</dbReference>
<sequence length="183" mass="21239">MEDHHNAQDEEKNLALRLAGQLPTLDIAGDMFWVDLEKNCLRPKGPFIPKEISFNSLESYFSWTQDKYVFTYNRLHHEPQEVAISDLYHMPNSIHLVEFPSMERLDPVGYARLHQEDITYYVKQLGMDLHHKANTIALKPTLSKLLRQQKPSRFRAQHTFLQASENLGVSQGKGLRIGRGRKL</sequence>
<evidence type="ECO:0000313" key="2">
    <source>
        <dbReference type="EMBL" id="SHK41996.1"/>
    </source>
</evidence>
<keyword evidence="4" id="KW-1185">Reference proteome</keyword>
<dbReference type="STRING" id="1055723.SAMN05216293_1064"/>
<accession>A0A1M6SBB4</accession>
<evidence type="ECO:0000313" key="4">
    <source>
        <dbReference type="Proteomes" id="UP000198940"/>
    </source>
</evidence>